<dbReference type="AlphaFoldDB" id="J4HRI8"/>
<evidence type="ECO:0000313" key="1">
    <source>
        <dbReference type="EMBL" id="CCL98387.1"/>
    </source>
</evidence>
<dbReference type="EMBL" id="HE796880">
    <property type="protein sequence ID" value="CCL98387.1"/>
    <property type="molecule type" value="Genomic_DNA"/>
</dbReference>
<proteinExistence type="predicted"/>
<sequence>MNALHVSFAVLVRAESAQRKILRSPPPPGSKTPRLPTLIRLATRPRFQRSGSSNKQQREKLRKPIASLADIKVVHGSGCRIPCEWSAAAIPGIQPYAYTLLPLGVAQRRMDISHRAFLPPGLLA</sequence>
<organism evidence="1 2">
    <name type="scientific">Fibroporia radiculosa</name>
    <dbReference type="NCBI Taxonomy" id="599839"/>
    <lineage>
        <taxon>Eukaryota</taxon>
        <taxon>Fungi</taxon>
        <taxon>Dikarya</taxon>
        <taxon>Basidiomycota</taxon>
        <taxon>Agaricomycotina</taxon>
        <taxon>Agaricomycetes</taxon>
        <taxon>Polyporales</taxon>
        <taxon>Fibroporiaceae</taxon>
        <taxon>Fibroporia</taxon>
    </lineage>
</organism>
<name>J4HRI8_9APHY</name>
<dbReference type="OrthoDB" id="2756836at2759"/>
<dbReference type="HOGENOM" id="CLU_2003958_0_0_1"/>
<keyword evidence="2" id="KW-1185">Reference proteome</keyword>
<dbReference type="InParanoid" id="J4HRI8"/>
<dbReference type="GeneID" id="24093298"/>
<accession>J4HRI8</accession>
<reference evidence="1 2" key="1">
    <citation type="journal article" date="2012" name="Appl. Environ. Microbiol.">
        <title>Short-read sequencing for genomic analysis of the brown rot fungus Fibroporia radiculosa.</title>
        <authorList>
            <person name="Tang J.D."/>
            <person name="Perkins A.D."/>
            <person name="Sonstegard T.S."/>
            <person name="Schroeder S.G."/>
            <person name="Burgess S.C."/>
            <person name="Diehl S.V."/>
        </authorList>
    </citation>
    <scope>NUCLEOTIDE SEQUENCE [LARGE SCALE GENOMIC DNA]</scope>
    <source>
        <strain evidence="1 2">TFFH 294</strain>
    </source>
</reference>
<evidence type="ECO:0000313" key="2">
    <source>
        <dbReference type="Proteomes" id="UP000006352"/>
    </source>
</evidence>
<protein>
    <submittedName>
        <fullName evidence="1">Uncharacterized protein</fullName>
    </submittedName>
</protein>
<dbReference type="Proteomes" id="UP000006352">
    <property type="component" value="Unassembled WGS sequence"/>
</dbReference>
<dbReference type="RefSeq" id="XP_012177670.1">
    <property type="nucleotide sequence ID" value="XM_012322280.1"/>
</dbReference>
<gene>
    <name evidence="1" type="ORF">FIBRA_00382</name>
</gene>